<evidence type="ECO:0000256" key="1">
    <source>
        <dbReference type="SAM" id="Coils"/>
    </source>
</evidence>
<organism evidence="3 5">
    <name type="scientific">Phytophthora rubi</name>
    <dbReference type="NCBI Taxonomy" id="129364"/>
    <lineage>
        <taxon>Eukaryota</taxon>
        <taxon>Sar</taxon>
        <taxon>Stramenopiles</taxon>
        <taxon>Oomycota</taxon>
        <taxon>Peronosporomycetes</taxon>
        <taxon>Peronosporales</taxon>
        <taxon>Peronosporaceae</taxon>
        <taxon>Phytophthora</taxon>
    </lineage>
</organism>
<dbReference type="Proteomes" id="UP000429607">
    <property type="component" value="Unassembled WGS sequence"/>
</dbReference>
<evidence type="ECO:0000313" key="6">
    <source>
        <dbReference type="Proteomes" id="UP000434957"/>
    </source>
</evidence>
<reference evidence="5 7" key="1">
    <citation type="submission" date="2018-09" db="EMBL/GenBank/DDBJ databases">
        <title>Genomic investigation of the strawberry pathogen Phytophthora fragariae indicates pathogenicity is determined by transcriptional variation in three key races.</title>
        <authorList>
            <person name="Adams T.M."/>
            <person name="Armitage A.D."/>
            <person name="Sobczyk M.K."/>
            <person name="Bates H.J."/>
            <person name="Dunwell J.M."/>
            <person name="Nellist C.F."/>
            <person name="Harrison R.J."/>
        </authorList>
    </citation>
    <scope>NUCLEOTIDE SEQUENCE [LARGE SCALE GENOMIC DNA]</scope>
    <source>
        <strain evidence="3 5">SCRP249</strain>
        <strain evidence="2 7">SCRP324</strain>
        <strain evidence="4 6">SCRP333</strain>
    </source>
</reference>
<gene>
    <name evidence="3" type="ORF">PR001_g23282</name>
    <name evidence="2" type="ORF">PR002_g23674</name>
    <name evidence="4" type="ORF">PR003_g24371</name>
</gene>
<dbReference type="EMBL" id="QXFT01002727">
    <property type="protein sequence ID" value="KAE9293986.1"/>
    <property type="molecule type" value="Genomic_DNA"/>
</dbReference>
<accession>A0A6A3IM58</accession>
<dbReference type="Proteomes" id="UP000435112">
    <property type="component" value="Unassembled WGS sequence"/>
</dbReference>
<name>A0A6A3IM58_9STRA</name>
<keyword evidence="6" id="KW-1185">Reference proteome</keyword>
<feature type="coiled-coil region" evidence="1">
    <location>
        <begin position="75"/>
        <end position="109"/>
    </location>
</feature>
<dbReference type="CDD" id="cd14686">
    <property type="entry name" value="bZIP"/>
    <property type="match status" value="1"/>
</dbReference>
<evidence type="ECO:0000313" key="7">
    <source>
        <dbReference type="Proteomes" id="UP000435112"/>
    </source>
</evidence>
<dbReference type="EMBL" id="QXFV01002731">
    <property type="protein sequence ID" value="KAE8984049.1"/>
    <property type="molecule type" value="Genomic_DNA"/>
</dbReference>
<keyword evidence="1" id="KW-0175">Coiled coil</keyword>
<dbReference type="OrthoDB" id="102055at2759"/>
<evidence type="ECO:0000313" key="4">
    <source>
        <dbReference type="EMBL" id="KAE9293986.1"/>
    </source>
</evidence>
<evidence type="ECO:0008006" key="8">
    <source>
        <dbReference type="Google" id="ProtNLM"/>
    </source>
</evidence>
<evidence type="ECO:0000313" key="3">
    <source>
        <dbReference type="EMBL" id="KAE8984049.1"/>
    </source>
</evidence>
<evidence type="ECO:0000313" key="5">
    <source>
        <dbReference type="Proteomes" id="UP000429607"/>
    </source>
</evidence>
<dbReference type="AlphaFoldDB" id="A0A6A3IM58"/>
<sequence length="160" mass="18000">MASSFILYPKTFNLNDGTALQRITPLQGQFDNDNSFVGLERLPPLRTAARLDRESKLNVSASRREKCRINQARYRTRKRQHADKLDESIQQLQNEIQVLEAKRQVIEQSASTTQSVWVVATDYFRHFRHGFKAPSTLAVCLCFASISASSSAGIPADNNG</sequence>
<evidence type="ECO:0000313" key="2">
    <source>
        <dbReference type="EMBL" id="KAE8981943.1"/>
    </source>
</evidence>
<dbReference type="EMBL" id="QXFU01002750">
    <property type="protein sequence ID" value="KAE8981943.1"/>
    <property type="molecule type" value="Genomic_DNA"/>
</dbReference>
<comment type="caution">
    <text evidence="3">The sequence shown here is derived from an EMBL/GenBank/DDBJ whole genome shotgun (WGS) entry which is preliminary data.</text>
</comment>
<dbReference type="Proteomes" id="UP000434957">
    <property type="component" value="Unassembled WGS sequence"/>
</dbReference>
<proteinExistence type="predicted"/>
<protein>
    <recommendedName>
        <fullName evidence="8">BZIP domain-containing protein</fullName>
    </recommendedName>
</protein>